<name>K1U5S4_9ZZZZ</name>
<comment type="caution">
    <text evidence="1">The sequence shown here is derived from an EMBL/GenBank/DDBJ whole genome shotgun (WGS) entry which is preliminary data.</text>
</comment>
<protein>
    <submittedName>
        <fullName evidence="1">Uncharacterized protein</fullName>
    </submittedName>
</protein>
<organism evidence="1">
    <name type="scientific">human gut metagenome</name>
    <dbReference type="NCBI Taxonomy" id="408170"/>
    <lineage>
        <taxon>unclassified sequences</taxon>
        <taxon>metagenomes</taxon>
        <taxon>organismal metagenomes</taxon>
    </lineage>
</organism>
<evidence type="ECO:0000313" key="1">
    <source>
        <dbReference type="EMBL" id="EKC66846.1"/>
    </source>
</evidence>
<sequence>GIDAYIPRTDNKNDEVFEYNEETKKEISNLWSKVKIAASNTN</sequence>
<accession>K1U5S4</accession>
<feature type="non-terminal residue" evidence="1">
    <location>
        <position position="1"/>
    </location>
</feature>
<gene>
    <name evidence="1" type="ORF">OBE_05734</name>
</gene>
<dbReference type="EMBL" id="AJWZ01003938">
    <property type="protein sequence ID" value="EKC66846.1"/>
    <property type="molecule type" value="Genomic_DNA"/>
</dbReference>
<reference evidence="1" key="1">
    <citation type="journal article" date="2013" name="Environ. Microbiol.">
        <title>Microbiota from the distal guts of lean and obese adolescents exhibit partial functional redundancy besides clear differences in community structure.</title>
        <authorList>
            <person name="Ferrer M."/>
            <person name="Ruiz A."/>
            <person name="Lanza F."/>
            <person name="Haange S.B."/>
            <person name="Oberbach A."/>
            <person name="Till H."/>
            <person name="Bargiela R."/>
            <person name="Campoy C."/>
            <person name="Segura M.T."/>
            <person name="Richter M."/>
            <person name="von Bergen M."/>
            <person name="Seifert J."/>
            <person name="Suarez A."/>
        </authorList>
    </citation>
    <scope>NUCLEOTIDE SEQUENCE</scope>
</reference>
<dbReference type="AlphaFoldDB" id="K1U5S4"/>
<proteinExistence type="predicted"/>